<dbReference type="AlphaFoldDB" id="A0A834EQ59"/>
<gene>
    <name evidence="1" type="ORF">HJG60_009948</name>
</gene>
<reference evidence="1 2" key="1">
    <citation type="journal article" date="2020" name="Nature">
        <title>Six reference-quality genomes reveal evolution of bat adaptations.</title>
        <authorList>
            <person name="Jebb D."/>
            <person name="Huang Z."/>
            <person name="Pippel M."/>
            <person name="Hughes G.M."/>
            <person name="Lavrichenko K."/>
            <person name="Devanna P."/>
            <person name="Winkler S."/>
            <person name="Jermiin L.S."/>
            <person name="Skirmuntt E.C."/>
            <person name="Katzourakis A."/>
            <person name="Burkitt-Gray L."/>
            <person name="Ray D.A."/>
            <person name="Sullivan K.A.M."/>
            <person name="Roscito J.G."/>
            <person name="Kirilenko B.M."/>
            <person name="Davalos L.M."/>
            <person name="Corthals A.P."/>
            <person name="Power M.L."/>
            <person name="Jones G."/>
            <person name="Ransome R.D."/>
            <person name="Dechmann D.K.N."/>
            <person name="Locatelli A.G."/>
            <person name="Puechmaille S.J."/>
            <person name="Fedrigo O."/>
            <person name="Jarvis E.D."/>
            <person name="Hiller M."/>
            <person name="Vernes S.C."/>
            <person name="Myers E.W."/>
            <person name="Teeling E.C."/>
        </authorList>
    </citation>
    <scope>NUCLEOTIDE SEQUENCE [LARGE SCALE GENOMIC DNA]</scope>
    <source>
        <strain evidence="1">Bat1K_MPI-CBG_1</strain>
    </source>
</reference>
<organism evidence="1 2">
    <name type="scientific">Phyllostomus discolor</name>
    <name type="common">pale spear-nosed bat</name>
    <dbReference type="NCBI Taxonomy" id="89673"/>
    <lineage>
        <taxon>Eukaryota</taxon>
        <taxon>Metazoa</taxon>
        <taxon>Chordata</taxon>
        <taxon>Craniata</taxon>
        <taxon>Vertebrata</taxon>
        <taxon>Euteleostomi</taxon>
        <taxon>Mammalia</taxon>
        <taxon>Eutheria</taxon>
        <taxon>Laurasiatheria</taxon>
        <taxon>Chiroptera</taxon>
        <taxon>Yangochiroptera</taxon>
        <taxon>Phyllostomidae</taxon>
        <taxon>Phyllostominae</taxon>
        <taxon>Phyllostomus</taxon>
    </lineage>
</organism>
<dbReference type="Proteomes" id="UP000664940">
    <property type="component" value="Unassembled WGS sequence"/>
</dbReference>
<sequence length="129" mass="13811">MLKDSKLKTGEYVGSSDCWEIKQKFVKRFTQDRSGESLNWKPVAVISQREGCKRCWKALPSTNGACTQAGQAGSRRTPTCEGRARAAQVTGPVTAARLTMTGCALWACSLTSSGGLSTYPHAPHPSACS</sequence>
<accession>A0A834EQ59</accession>
<name>A0A834EQ59_9CHIR</name>
<comment type="caution">
    <text evidence="1">The sequence shown here is derived from an EMBL/GenBank/DDBJ whole genome shotgun (WGS) entry which is preliminary data.</text>
</comment>
<proteinExistence type="predicted"/>
<evidence type="ECO:0000313" key="2">
    <source>
        <dbReference type="Proteomes" id="UP000664940"/>
    </source>
</evidence>
<protein>
    <submittedName>
        <fullName evidence="1">Uncharacterized protein</fullName>
    </submittedName>
</protein>
<dbReference type="EMBL" id="JABVXQ010000002">
    <property type="protein sequence ID" value="KAF6125531.1"/>
    <property type="molecule type" value="Genomic_DNA"/>
</dbReference>
<evidence type="ECO:0000313" key="1">
    <source>
        <dbReference type="EMBL" id="KAF6125531.1"/>
    </source>
</evidence>